<dbReference type="InterPro" id="IPR029063">
    <property type="entry name" value="SAM-dependent_MTases_sf"/>
</dbReference>
<reference evidence="4 5" key="1">
    <citation type="submission" date="2024-02" db="EMBL/GenBank/DDBJ databases">
        <authorList>
            <person name="Chen Y."/>
            <person name="Shah S."/>
            <person name="Dougan E. K."/>
            <person name="Thang M."/>
            <person name="Chan C."/>
        </authorList>
    </citation>
    <scope>NUCLEOTIDE SEQUENCE [LARGE SCALE GENOMIC DNA]</scope>
</reference>
<organism evidence="4 5">
    <name type="scientific">Durusdinium trenchii</name>
    <dbReference type="NCBI Taxonomy" id="1381693"/>
    <lineage>
        <taxon>Eukaryota</taxon>
        <taxon>Sar</taxon>
        <taxon>Alveolata</taxon>
        <taxon>Dinophyceae</taxon>
        <taxon>Suessiales</taxon>
        <taxon>Symbiodiniaceae</taxon>
        <taxon>Durusdinium</taxon>
    </lineage>
</organism>
<keyword evidence="5" id="KW-1185">Reference proteome</keyword>
<keyword evidence="2" id="KW-0808">Transferase</keyword>
<keyword evidence="1 4" id="KW-0489">Methyltransferase</keyword>
<evidence type="ECO:0000313" key="5">
    <source>
        <dbReference type="Proteomes" id="UP001642464"/>
    </source>
</evidence>
<accession>A0ABP0KG41</accession>
<dbReference type="GO" id="GO:0032259">
    <property type="term" value="P:methylation"/>
    <property type="evidence" value="ECO:0007669"/>
    <property type="project" value="UniProtKB-KW"/>
</dbReference>
<gene>
    <name evidence="4" type="ORF">SCF082_LOCUS17214</name>
</gene>
<proteinExistence type="predicted"/>
<dbReference type="SUPFAM" id="SSF53335">
    <property type="entry name" value="S-adenosyl-L-methionine-dependent methyltransferases"/>
    <property type="match status" value="1"/>
</dbReference>
<dbReference type="EMBL" id="CAXAMM010011314">
    <property type="protein sequence ID" value="CAK9025771.1"/>
    <property type="molecule type" value="Genomic_DNA"/>
</dbReference>
<evidence type="ECO:0000313" key="4">
    <source>
        <dbReference type="EMBL" id="CAK9025771.1"/>
    </source>
</evidence>
<dbReference type="Gene3D" id="3.40.50.150">
    <property type="entry name" value="Vaccinia Virus protein VP39"/>
    <property type="match status" value="1"/>
</dbReference>
<name>A0ABP0KG41_9DINO</name>
<dbReference type="GO" id="GO:0008168">
    <property type="term" value="F:methyltransferase activity"/>
    <property type="evidence" value="ECO:0007669"/>
    <property type="project" value="UniProtKB-KW"/>
</dbReference>
<dbReference type="Proteomes" id="UP001642464">
    <property type="component" value="Unassembled WGS sequence"/>
</dbReference>
<comment type="caution">
    <text evidence="4">The sequence shown here is derived from an EMBL/GenBank/DDBJ whole genome shotgun (WGS) entry which is preliminary data.</text>
</comment>
<dbReference type="Pfam" id="PF00145">
    <property type="entry name" value="DNA_methylase"/>
    <property type="match status" value="1"/>
</dbReference>
<evidence type="ECO:0000256" key="3">
    <source>
        <dbReference type="SAM" id="MobiDB-lite"/>
    </source>
</evidence>
<protein>
    <submittedName>
        <fullName evidence="4">Modification methylase ScrFIA</fullName>
    </submittedName>
</protein>
<evidence type="ECO:0000256" key="2">
    <source>
        <dbReference type="ARBA" id="ARBA00022679"/>
    </source>
</evidence>
<sequence length="483" mass="54766">MPTPEDLANVIRFSSDYRDALGSKAPGTFLAAEVCEYFSGSKLIFHRLSKFTKRIPDVENNQHCRSVLAARMNDQLLPTCEIHNDVETLTGHQATRSGARGIGGGFPCQAHGVSGAGSGLGLDDPRSSLIVHVFRVLKEMGAGYLRAQAINYFFKEFQSLGFEVRWATLQLRHVGLAAGRDRIFVFAHRPGFKLFKVFERLKYTETDRNFRYRRIREAVENGSASAPVDLRYIKRNLNKEPESHAECVTFLEGIYNSVAETLPEQRDLGPDPGTSLGPPKDDEGYEEDPSFMKALLPPAAALASAKPVKRKGPRRFKKGLKVNHDHQKEERFLPPGRMKDYHQMMLVQYPEEYAKKPSFATFYRDFVPLINDFLQESSFPFEPYRRGFLAAAVPVFVGGISGPGAPHWFEFQRRENLSGLHHWPCSTSYYVVSRHENRIDNVTNSPKQDSVKRTFGPTKVRTRWLVWTTASGFERLRTPRMSS</sequence>
<feature type="region of interest" description="Disordered" evidence="3">
    <location>
        <begin position="263"/>
        <end position="288"/>
    </location>
</feature>
<evidence type="ECO:0000256" key="1">
    <source>
        <dbReference type="ARBA" id="ARBA00022603"/>
    </source>
</evidence>
<dbReference type="InterPro" id="IPR001525">
    <property type="entry name" value="C5_MeTfrase"/>
</dbReference>